<dbReference type="InterPro" id="IPR019974">
    <property type="entry name" value="XPG_CS"/>
</dbReference>
<sequence length="574" mass="64691">MGINGLLPFLKSIQRPTHIKNWKGKIVAVDAYGWLHRGTISCAIDLALGKHTTKYVDYAMHRVRMLQHYGVTPYIVFDGDYLPGKKGTELDREKKRQSSRETGLELLKLGRTTQAHLELQKAIDVTPLMARHFIEELKKANVPYIVAPYEADAQMAYLESIGEVSAILSEDSDLLVFGAKCLLTKLGQYGDCIAINRSDFPKISDVNMVGWSDSEFRRMAILSGCDYLANIPKMGIKTAYRFVRKYRSAEKILKAIRMDGSFIMPANYEKAFLTAEMTFQYQRVYCPKACRLLSCNGTISLPETINVDQALNFGRLYDSGMASKVAFGDFDPITKLEIKLRAPAIVLPQARALEQRNASITRFFAPKRVLAELPTGNSKVTSRNTNSEFFCKPSPNRARKSSTTLESAFKKRRFCMDDEEESAAYTERSPFFTKKLQVSLNNISSNPGPATIKLQNQSSVANIKRDAIMSTKSPPTPYRRLMASSIRNSYKPDAKLAPKSTTQASPKPLTAKIAALDVFRFQVNAPQINWSIFVYHYRCYWIGVIDSEVCLIFDTTLWFAEDGNDKIYSEPSDD</sequence>
<organism evidence="16 17">
    <name type="scientific">Dactylellina haptotyla (strain CBS 200.50)</name>
    <name type="common">Nematode-trapping fungus</name>
    <name type="synonym">Monacrosporium haptotylum</name>
    <dbReference type="NCBI Taxonomy" id="1284197"/>
    <lineage>
        <taxon>Eukaryota</taxon>
        <taxon>Fungi</taxon>
        <taxon>Dikarya</taxon>
        <taxon>Ascomycota</taxon>
        <taxon>Pezizomycotina</taxon>
        <taxon>Orbiliomycetes</taxon>
        <taxon>Orbiliales</taxon>
        <taxon>Orbiliaceae</taxon>
        <taxon>Dactylellina</taxon>
    </lineage>
</organism>
<keyword evidence="8" id="KW-0269">Exonuclease</keyword>
<evidence type="ECO:0000256" key="5">
    <source>
        <dbReference type="ARBA" id="ARBA00022723"/>
    </source>
</evidence>
<dbReference type="SMART" id="SM00484">
    <property type="entry name" value="XPGI"/>
    <property type="match status" value="1"/>
</dbReference>
<dbReference type="Gene3D" id="1.10.150.20">
    <property type="entry name" value="5' to 3' exonuclease, C-terminal subdomain"/>
    <property type="match status" value="1"/>
</dbReference>
<comment type="cofactor">
    <cofactor evidence="1">
        <name>Mg(2+)</name>
        <dbReference type="ChEBI" id="CHEBI:18420"/>
    </cofactor>
</comment>
<dbReference type="Pfam" id="PF00867">
    <property type="entry name" value="XPG_I"/>
    <property type="match status" value="1"/>
</dbReference>
<dbReference type="SUPFAM" id="SSF47807">
    <property type="entry name" value="5' to 3' exonuclease, C-terminal subdomain"/>
    <property type="match status" value="1"/>
</dbReference>
<feature type="domain" description="XPG-I" evidence="14">
    <location>
        <begin position="138"/>
        <end position="206"/>
    </location>
</feature>
<comment type="subcellular location">
    <subcellularLocation>
        <location evidence="2">Nucleus</location>
    </subcellularLocation>
</comment>
<feature type="domain" description="XPG N-terminal" evidence="15">
    <location>
        <begin position="1"/>
        <end position="99"/>
    </location>
</feature>
<dbReference type="Gene3D" id="3.40.50.1010">
    <property type="entry name" value="5'-nuclease"/>
    <property type="match status" value="1"/>
</dbReference>
<keyword evidence="6" id="KW-0227">DNA damage</keyword>
<keyword evidence="5" id="KW-0479">Metal-binding</keyword>
<dbReference type="InterPro" id="IPR008918">
    <property type="entry name" value="HhH2"/>
</dbReference>
<keyword evidence="12" id="KW-0234">DNA repair</keyword>
<dbReference type="Proteomes" id="UP000015100">
    <property type="component" value="Unassembled WGS sequence"/>
</dbReference>
<dbReference type="InterPro" id="IPR037315">
    <property type="entry name" value="EXO1_H3TH"/>
</dbReference>
<evidence type="ECO:0000256" key="13">
    <source>
        <dbReference type="ARBA" id="ARBA00023242"/>
    </source>
</evidence>
<dbReference type="InterPro" id="IPR029060">
    <property type="entry name" value="PIN-like_dom_sf"/>
</dbReference>
<dbReference type="HOGENOM" id="CLU_008978_5_3_1"/>
<dbReference type="PANTHER" id="PTHR11081:SF65">
    <property type="entry name" value="DNA DAMAGE-INDUCIBLE PROTEIN DIN7-RELATED"/>
    <property type="match status" value="1"/>
</dbReference>
<dbReference type="SMART" id="SM00485">
    <property type="entry name" value="XPGN"/>
    <property type="match status" value="1"/>
</dbReference>
<evidence type="ECO:0000256" key="7">
    <source>
        <dbReference type="ARBA" id="ARBA00022801"/>
    </source>
</evidence>
<reference evidence="17" key="2">
    <citation type="submission" date="2013-04" db="EMBL/GenBank/DDBJ databases">
        <title>Genomic mechanisms accounting for the adaptation to parasitism in nematode-trapping fungi.</title>
        <authorList>
            <person name="Ahren D.G."/>
        </authorList>
    </citation>
    <scope>NUCLEOTIDE SEQUENCE [LARGE SCALE GENOMIC DNA]</scope>
    <source>
        <strain evidence="17">CBS 200.50</strain>
    </source>
</reference>
<dbReference type="GO" id="GO:0003677">
    <property type="term" value="F:DNA binding"/>
    <property type="evidence" value="ECO:0007669"/>
    <property type="project" value="UniProtKB-KW"/>
</dbReference>
<evidence type="ECO:0000256" key="1">
    <source>
        <dbReference type="ARBA" id="ARBA00001946"/>
    </source>
</evidence>
<dbReference type="PRINTS" id="PR00853">
    <property type="entry name" value="XPGRADSUPER"/>
</dbReference>
<evidence type="ECO:0000259" key="15">
    <source>
        <dbReference type="SMART" id="SM00485"/>
    </source>
</evidence>
<keyword evidence="13" id="KW-0539">Nucleus</keyword>
<dbReference type="FunFam" id="3.40.50.1010:FF:000002">
    <property type="entry name" value="Exonuclease 1, putative"/>
    <property type="match status" value="1"/>
</dbReference>
<comment type="caution">
    <text evidence="16">The sequence shown here is derived from an EMBL/GenBank/DDBJ whole genome shotgun (WGS) entry which is preliminary data.</text>
</comment>
<keyword evidence="4" id="KW-0540">Nuclease</keyword>
<dbReference type="InterPro" id="IPR006084">
    <property type="entry name" value="XPG/Rad2"/>
</dbReference>
<dbReference type="InterPro" id="IPR036279">
    <property type="entry name" value="5-3_exonuclease_C_sf"/>
</dbReference>
<dbReference type="GO" id="GO:0005634">
    <property type="term" value="C:nucleus"/>
    <property type="evidence" value="ECO:0007669"/>
    <property type="project" value="UniProtKB-SubCell"/>
</dbReference>
<reference evidence="16 17" key="1">
    <citation type="journal article" date="2013" name="PLoS Genet.">
        <title>Genomic mechanisms accounting for the adaptation to parasitism in nematode-trapping fungi.</title>
        <authorList>
            <person name="Meerupati T."/>
            <person name="Andersson K.M."/>
            <person name="Friman E."/>
            <person name="Kumar D."/>
            <person name="Tunlid A."/>
            <person name="Ahren D."/>
        </authorList>
    </citation>
    <scope>NUCLEOTIDE SEQUENCE [LARGE SCALE GENOMIC DNA]</scope>
    <source>
        <strain evidence="16 17">CBS 200.50</strain>
    </source>
</reference>
<dbReference type="FunFam" id="1.10.150.20:FF:000011">
    <property type="entry name" value="exonuclease 1"/>
    <property type="match status" value="1"/>
</dbReference>
<gene>
    <name evidence="16" type="ORF">H072_5871</name>
</gene>
<dbReference type="PROSITE" id="PS00842">
    <property type="entry name" value="XPG_2"/>
    <property type="match status" value="1"/>
</dbReference>
<dbReference type="SMART" id="SM00279">
    <property type="entry name" value="HhH2"/>
    <property type="match status" value="1"/>
</dbReference>
<name>S8BY88_DACHA</name>
<accession>S8BY88</accession>
<evidence type="ECO:0000259" key="14">
    <source>
        <dbReference type="SMART" id="SM00484"/>
    </source>
</evidence>
<evidence type="ECO:0000256" key="4">
    <source>
        <dbReference type="ARBA" id="ARBA00022722"/>
    </source>
</evidence>
<dbReference type="AlphaFoldDB" id="S8BY88"/>
<keyword evidence="17" id="KW-1185">Reference proteome</keyword>
<dbReference type="GO" id="GO:0006281">
    <property type="term" value="P:DNA repair"/>
    <property type="evidence" value="ECO:0007669"/>
    <property type="project" value="UniProtKB-KW"/>
</dbReference>
<dbReference type="SUPFAM" id="SSF88723">
    <property type="entry name" value="PIN domain-like"/>
    <property type="match status" value="1"/>
</dbReference>
<evidence type="ECO:0000313" key="17">
    <source>
        <dbReference type="Proteomes" id="UP000015100"/>
    </source>
</evidence>
<comment type="similarity">
    <text evidence="3">Belongs to the XPG/RAD2 endonuclease family. EXO1 subfamily.</text>
</comment>
<dbReference type="GO" id="GO:0017108">
    <property type="term" value="F:5'-flap endonuclease activity"/>
    <property type="evidence" value="ECO:0007669"/>
    <property type="project" value="TreeGrafter"/>
</dbReference>
<dbReference type="CDD" id="cd09857">
    <property type="entry name" value="PIN_EXO1"/>
    <property type="match status" value="1"/>
</dbReference>
<dbReference type="Pfam" id="PF00752">
    <property type="entry name" value="XPG_N"/>
    <property type="match status" value="1"/>
</dbReference>
<evidence type="ECO:0000256" key="12">
    <source>
        <dbReference type="ARBA" id="ARBA00023204"/>
    </source>
</evidence>
<dbReference type="STRING" id="1284197.S8BY88"/>
<dbReference type="InterPro" id="IPR044752">
    <property type="entry name" value="PIN-like_EXO1"/>
</dbReference>
<dbReference type="OrthoDB" id="26491at2759"/>
<evidence type="ECO:0000256" key="3">
    <source>
        <dbReference type="ARBA" id="ARBA00010563"/>
    </source>
</evidence>
<keyword evidence="11" id="KW-0238">DNA-binding</keyword>
<evidence type="ECO:0000256" key="8">
    <source>
        <dbReference type="ARBA" id="ARBA00022839"/>
    </source>
</evidence>
<evidence type="ECO:0000256" key="10">
    <source>
        <dbReference type="ARBA" id="ARBA00022881"/>
    </source>
</evidence>
<evidence type="ECO:0000256" key="6">
    <source>
        <dbReference type="ARBA" id="ARBA00022763"/>
    </source>
</evidence>
<keyword evidence="9" id="KW-0460">Magnesium</keyword>
<evidence type="ECO:0000256" key="2">
    <source>
        <dbReference type="ARBA" id="ARBA00004123"/>
    </source>
</evidence>
<keyword evidence="7" id="KW-0378">Hydrolase</keyword>
<dbReference type="GO" id="GO:0035312">
    <property type="term" value="F:5'-3' DNA exonuclease activity"/>
    <property type="evidence" value="ECO:0007669"/>
    <property type="project" value="InterPro"/>
</dbReference>
<dbReference type="eggNOG" id="KOG2518">
    <property type="taxonomic scope" value="Eukaryota"/>
</dbReference>
<evidence type="ECO:0000256" key="9">
    <source>
        <dbReference type="ARBA" id="ARBA00022842"/>
    </source>
</evidence>
<dbReference type="InterPro" id="IPR006086">
    <property type="entry name" value="XPG-I_dom"/>
</dbReference>
<evidence type="ECO:0000256" key="11">
    <source>
        <dbReference type="ARBA" id="ARBA00023125"/>
    </source>
</evidence>
<evidence type="ECO:0000313" key="16">
    <source>
        <dbReference type="EMBL" id="EPS40312.1"/>
    </source>
</evidence>
<dbReference type="EMBL" id="AQGS01000423">
    <property type="protein sequence ID" value="EPS40312.1"/>
    <property type="molecule type" value="Genomic_DNA"/>
</dbReference>
<dbReference type="InterPro" id="IPR006085">
    <property type="entry name" value="XPG_DNA_repair_N"/>
</dbReference>
<dbReference type="CDD" id="cd09908">
    <property type="entry name" value="H3TH_EXO1"/>
    <property type="match status" value="1"/>
</dbReference>
<dbReference type="PANTHER" id="PTHR11081">
    <property type="entry name" value="FLAP ENDONUCLEASE FAMILY MEMBER"/>
    <property type="match status" value="1"/>
</dbReference>
<protein>
    <submittedName>
        <fullName evidence="16">Uncharacterized protein</fullName>
    </submittedName>
</protein>
<keyword evidence="10" id="KW-0267">Excision nuclease</keyword>
<dbReference type="GO" id="GO:0046872">
    <property type="term" value="F:metal ion binding"/>
    <property type="evidence" value="ECO:0007669"/>
    <property type="project" value="UniProtKB-KW"/>
</dbReference>
<proteinExistence type="inferred from homology"/>